<keyword evidence="16" id="KW-0732">Signal</keyword>
<dbReference type="PANTHER" id="PTHR24292">
    <property type="entry name" value="CYTOCHROME P450"/>
    <property type="match status" value="1"/>
</dbReference>
<dbReference type="EMBL" id="OV725081">
    <property type="protein sequence ID" value="CAH1403340.1"/>
    <property type="molecule type" value="Genomic_DNA"/>
</dbReference>
<dbReference type="InterPro" id="IPR001128">
    <property type="entry name" value="Cyt_P450"/>
</dbReference>
<keyword evidence="11 14" id="KW-0408">Iron</keyword>
<comment type="cofactor">
    <cofactor evidence="1 14">
        <name>heme</name>
        <dbReference type="ChEBI" id="CHEBI:30413"/>
    </cofactor>
</comment>
<dbReference type="FunFam" id="1.10.630.10:FF:000182">
    <property type="entry name" value="Cytochrome P450 3A4"/>
    <property type="match status" value="1"/>
</dbReference>
<evidence type="ECO:0008006" key="19">
    <source>
        <dbReference type="Google" id="ProtNLM"/>
    </source>
</evidence>
<dbReference type="SUPFAM" id="SSF48264">
    <property type="entry name" value="Cytochrome P450"/>
    <property type="match status" value="1"/>
</dbReference>
<keyword evidence="10 15" id="KW-0560">Oxidoreductase</keyword>
<evidence type="ECO:0000256" key="12">
    <source>
        <dbReference type="ARBA" id="ARBA00023033"/>
    </source>
</evidence>
<dbReference type="PRINTS" id="PR00385">
    <property type="entry name" value="P450"/>
</dbReference>
<dbReference type="InterPro" id="IPR050476">
    <property type="entry name" value="Insect_CytP450_Detox"/>
</dbReference>
<dbReference type="Pfam" id="PF00067">
    <property type="entry name" value="p450"/>
    <property type="match status" value="1"/>
</dbReference>
<dbReference type="Proteomes" id="UP001152798">
    <property type="component" value="Chromosome 5"/>
</dbReference>
<evidence type="ECO:0000256" key="13">
    <source>
        <dbReference type="ARBA" id="ARBA00023136"/>
    </source>
</evidence>
<evidence type="ECO:0000313" key="17">
    <source>
        <dbReference type="EMBL" id="CAH1403340.1"/>
    </source>
</evidence>
<keyword evidence="12 15" id="KW-0503">Monooxygenase</keyword>
<dbReference type="GO" id="GO:0004497">
    <property type="term" value="F:monooxygenase activity"/>
    <property type="evidence" value="ECO:0007669"/>
    <property type="project" value="UniProtKB-KW"/>
</dbReference>
<dbReference type="InterPro" id="IPR002401">
    <property type="entry name" value="Cyt_P450_E_grp-I"/>
</dbReference>
<comment type="function">
    <text evidence="2">May be involved in the metabolism of insect hormones and in the breakdown of synthetic insecticides.</text>
</comment>
<evidence type="ECO:0000256" key="7">
    <source>
        <dbReference type="ARBA" id="ARBA00022723"/>
    </source>
</evidence>
<keyword evidence="18" id="KW-1185">Reference proteome</keyword>
<dbReference type="GO" id="GO:0005506">
    <property type="term" value="F:iron ion binding"/>
    <property type="evidence" value="ECO:0007669"/>
    <property type="project" value="InterPro"/>
</dbReference>
<evidence type="ECO:0000313" key="18">
    <source>
        <dbReference type="Proteomes" id="UP001152798"/>
    </source>
</evidence>
<keyword evidence="6 14" id="KW-0349">Heme</keyword>
<dbReference type="AlphaFoldDB" id="A0A9P0HK16"/>
<comment type="subcellular location">
    <subcellularLocation>
        <location evidence="4">Endoplasmic reticulum membrane</location>
        <topology evidence="4">Peripheral membrane protein</topology>
    </subcellularLocation>
    <subcellularLocation>
        <location evidence="3">Microsome membrane</location>
        <topology evidence="3">Peripheral membrane protein</topology>
    </subcellularLocation>
</comment>
<sequence length="495" mass="56672">MLLVVTLLALIGWLLWKDSRSREHWRRLGLDWEEACPLHRPLALLRSLAPGLPQVCRLYRSSSAPVLGFFKGRTPVLMVRDPALVVAIMQADFQHFADKRHPIQLDKSEDPLSQHLIGLTGEKWKMIRSKLTPIFSSGKIKESLPLMEEAVDDILPELKAEEVDIYQLAVTLVTDVILSYAFGLSRQDPNRGLVRRMGMKSIQANYRIALKRAIRFCFPKLFRLLRLRAFEPQVTSFFVEFVKHAIWKIQASSHIGRADFISRLGSVAAVVPEEERDGMVAAQVFSFYVAGFETTCFALSTSIYELSKNPEVLMKARKELDPLLEKHGCFSYEALQEATYLTQIIQESMRMYPADYATPRICTKPYQIPGTNIVLEKGTEVLIPGFCLSRDPRYHDDPLKFDPERFSTENKVNIIPGTYLPFGDGPRKCIAVRFSMLELKYVLARVISAYDLELDPTTPRELTFDENSRVTHYCGRILVRFNKRRNLLSELIPEN</sequence>
<evidence type="ECO:0000256" key="5">
    <source>
        <dbReference type="ARBA" id="ARBA00010617"/>
    </source>
</evidence>
<keyword evidence="9" id="KW-0492">Microsome</keyword>
<evidence type="ECO:0000256" key="9">
    <source>
        <dbReference type="ARBA" id="ARBA00022848"/>
    </source>
</evidence>
<dbReference type="PANTHER" id="PTHR24292:SF84">
    <property type="entry name" value="CYTOCHROME P450 28A5-RELATED"/>
    <property type="match status" value="1"/>
</dbReference>
<comment type="similarity">
    <text evidence="5 15">Belongs to the cytochrome P450 family.</text>
</comment>
<evidence type="ECO:0000256" key="14">
    <source>
        <dbReference type="PIRSR" id="PIRSR602401-1"/>
    </source>
</evidence>
<evidence type="ECO:0000256" key="10">
    <source>
        <dbReference type="ARBA" id="ARBA00023002"/>
    </source>
</evidence>
<dbReference type="OrthoDB" id="2789670at2759"/>
<proteinExistence type="inferred from homology"/>
<organism evidence="17 18">
    <name type="scientific">Nezara viridula</name>
    <name type="common">Southern green stink bug</name>
    <name type="synonym">Cimex viridulus</name>
    <dbReference type="NCBI Taxonomy" id="85310"/>
    <lineage>
        <taxon>Eukaryota</taxon>
        <taxon>Metazoa</taxon>
        <taxon>Ecdysozoa</taxon>
        <taxon>Arthropoda</taxon>
        <taxon>Hexapoda</taxon>
        <taxon>Insecta</taxon>
        <taxon>Pterygota</taxon>
        <taxon>Neoptera</taxon>
        <taxon>Paraneoptera</taxon>
        <taxon>Hemiptera</taxon>
        <taxon>Heteroptera</taxon>
        <taxon>Panheteroptera</taxon>
        <taxon>Pentatomomorpha</taxon>
        <taxon>Pentatomoidea</taxon>
        <taxon>Pentatomidae</taxon>
        <taxon>Pentatominae</taxon>
        <taxon>Nezara</taxon>
    </lineage>
</organism>
<feature type="signal peptide" evidence="16">
    <location>
        <begin position="1"/>
        <end position="21"/>
    </location>
</feature>
<dbReference type="Gene3D" id="1.10.630.10">
    <property type="entry name" value="Cytochrome P450"/>
    <property type="match status" value="1"/>
</dbReference>
<dbReference type="PRINTS" id="PR00463">
    <property type="entry name" value="EP450I"/>
</dbReference>
<evidence type="ECO:0000256" key="11">
    <source>
        <dbReference type="ARBA" id="ARBA00023004"/>
    </source>
</evidence>
<feature type="binding site" description="axial binding residue" evidence="14">
    <location>
        <position position="429"/>
    </location>
    <ligand>
        <name>heme</name>
        <dbReference type="ChEBI" id="CHEBI:30413"/>
    </ligand>
    <ligandPart>
        <name>Fe</name>
        <dbReference type="ChEBI" id="CHEBI:18248"/>
    </ligandPart>
</feature>
<evidence type="ECO:0000256" key="1">
    <source>
        <dbReference type="ARBA" id="ARBA00001971"/>
    </source>
</evidence>
<evidence type="ECO:0000256" key="8">
    <source>
        <dbReference type="ARBA" id="ARBA00022824"/>
    </source>
</evidence>
<dbReference type="GO" id="GO:0020037">
    <property type="term" value="F:heme binding"/>
    <property type="evidence" value="ECO:0007669"/>
    <property type="project" value="InterPro"/>
</dbReference>
<dbReference type="InterPro" id="IPR017972">
    <property type="entry name" value="Cyt_P450_CS"/>
</dbReference>
<dbReference type="InterPro" id="IPR036396">
    <property type="entry name" value="Cyt_P450_sf"/>
</dbReference>
<accession>A0A9P0HK16</accession>
<evidence type="ECO:0000256" key="16">
    <source>
        <dbReference type="SAM" id="SignalP"/>
    </source>
</evidence>
<dbReference type="CDD" id="cd11056">
    <property type="entry name" value="CYP6-like"/>
    <property type="match status" value="1"/>
</dbReference>
<evidence type="ECO:0000256" key="6">
    <source>
        <dbReference type="ARBA" id="ARBA00022617"/>
    </source>
</evidence>
<feature type="chain" id="PRO_5040162949" description="Cytochrome P450" evidence="16">
    <location>
        <begin position="22"/>
        <end position="495"/>
    </location>
</feature>
<evidence type="ECO:0000256" key="3">
    <source>
        <dbReference type="ARBA" id="ARBA00004174"/>
    </source>
</evidence>
<evidence type="ECO:0000256" key="4">
    <source>
        <dbReference type="ARBA" id="ARBA00004406"/>
    </source>
</evidence>
<gene>
    <name evidence="17" type="ORF">NEZAVI_LOCUS11959</name>
</gene>
<name>A0A9P0HK16_NEZVI</name>
<keyword evidence="13" id="KW-0472">Membrane</keyword>
<keyword evidence="7 14" id="KW-0479">Metal-binding</keyword>
<evidence type="ECO:0000256" key="2">
    <source>
        <dbReference type="ARBA" id="ARBA00003690"/>
    </source>
</evidence>
<dbReference type="PROSITE" id="PS00086">
    <property type="entry name" value="CYTOCHROME_P450"/>
    <property type="match status" value="1"/>
</dbReference>
<protein>
    <recommendedName>
        <fullName evidence="19">Cytochrome P450</fullName>
    </recommendedName>
</protein>
<dbReference type="GO" id="GO:0005789">
    <property type="term" value="C:endoplasmic reticulum membrane"/>
    <property type="evidence" value="ECO:0007669"/>
    <property type="project" value="UniProtKB-SubCell"/>
</dbReference>
<keyword evidence="8" id="KW-0256">Endoplasmic reticulum</keyword>
<evidence type="ECO:0000256" key="15">
    <source>
        <dbReference type="RuleBase" id="RU000461"/>
    </source>
</evidence>
<dbReference type="GO" id="GO:0016705">
    <property type="term" value="F:oxidoreductase activity, acting on paired donors, with incorporation or reduction of molecular oxygen"/>
    <property type="evidence" value="ECO:0007669"/>
    <property type="project" value="InterPro"/>
</dbReference>
<reference evidence="17" key="1">
    <citation type="submission" date="2022-01" db="EMBL/GenBank/DDBJ databases">
        <authorList>
            <person name="King R."/>
        </authorList>
    </citation>
    <scope>NUCLEOTIDE SEQUENCE</scope>
</reference>